<dbReference type="Proteomes" id="UP000547011">
    <property type="component" value="Unassembled WGS sequence"/>
</dbReference>
<evidence type="ECO:0000256" key="2">
    <source>
        <dbReference type="ARBA" id="ARBA00023125"/>
    </source>
</evidence>
<keyword evidence="2 6" id="KW-0238">DNA-binding</keyword>
<gene>
    <name evidence="6" type="ORF">GGR20_001000</name>
</gene>
<dbReference type="SUPFAM" id="SSF46894">
    <property type="entry name" value="C-terminal effector domain of the bipartite response regulators"/>
    <property type="match status" value="1"/>
</dbReference>
<feature type="domain" description="HTH luxR-type" evidence="4">
    <location>
        <begin position="147"/>
        <end position="212"/>
    </location>
</feature>
<dbReference type="Pfam" id="PF00072">
    <property type="entry name" value="Response_reg"/>
    <property type="match status" value="1"/>
</dbReference>
<organism evidence="6 7">
    <name type="scientific">Devosia subaequoris</name>
    <dbReference type="NCBI Taxonomy" id="395930"/>
    <lineage>
        <taxon>Bacteria</taxon>
        <taxon>Pseudomonadati</taxon>
        <taxon>Pseudomonadota</taxon>
        <taxon>Alphaproteobacteria</taxon>
        <taxon>Hyphomicrobiales</taxon>
        <taxon>Devosiaceae</taxon>
        <taxon>Devosia</taxon>
    </lineage>
</organism>
<dbReference type="InterPro" id="IPR058245">
    <property type="entry name" value="NreC/VraR/RcsB-like_REC"/>
</dbReference>
<protein>
    <submittedName>
        <fullName evidence="6">DNA-binding NarL/FixJ family response regulator</fullName>
    </submittedName>
</protein>
<dbReference type="PROSITE" id="PS50110">
    <property type="entry name" value="RESPONSE_REGULATORY"/>
    <property type="match status" value="1"/>
</dbReference>
<evidence type="ECO:0000259" key="4">
    <source>
        <dbReference type="PROSITE" id="PS50043"/>
    </source>
</evidence>
<dbReference type="CDD" id="cd17535">
    <property type="entry name" value="REC_NarL-like"/>
    <property type="match status" value="1"/>
</dbReference>
<evidence type="ECO:0000256" key="1">
    <source>
        <dbReference type="ARBA" id="ARBA00022553"/>
    </source>
</evidence>
<dbReference type="Gene3D" id="3.40.50.2300">
    <property type="match status" value="1"/>
</dbReference>
<reference evidence="6 7" key="1">
    <citation type="submission" date="2020-08" db="EMBL/GenBank/DDBJ databases">
        <title>Genomic Encyclopedia of Type Strains, Phase IV (KMG-IV): sequencing the most valuable type-strain genomes for metagenomic binning, comparative biology and taxonomic classification.</title>
        <authorList>
            <person name="Goeker M."/>
        </authorList>
    </citation>
    <scope>NUCLEOTIDE SEQUENCE [LARGE SCALE GENOMIC DNA]</scope>
    <source>
        <strain evidence="6 7">DSM 23447</strain>
    </source>
</reference>
<dbReference type="SMART" id="SM00421">
    <property type="entry name" value="HTH_LUXR"/>
    <property type="match status" value="1"/>
</dbReference>
<dbReference type="InterPro" id="IPR011006">
    <property type="entry name" value="CheY-like_superfamily"/>
</dbReference>
<evidence type="ECO:0000256" key="3">
    <source>
        <dbReference type="PROSITE-ProRule" id="PRU00169"/>
    </source>
</evidence>
<keyword evidence="7" id="KW-1185">Reference proteome</keyword>
<evidence type="ECO:0000313" key="6">
    <source>
        <dbReference type="EMBL" id="MBB4051364.1"/>
    </source>
</evidence>
<dbReference type="PROSITE" id="PS50043">
    <property type="entry name" value="HTH_LUXR_2"/>
    <property type="match status" value="1"/>
</dbReference>
<dbReference type="EMBL" id="JACIEW010000002">
    <property type="protein sequence ID" value="MBB4051364.1"/>
    <property type="molecule type" value="Genomic_DNA"/>
</dbReference>
<feature type="domain" description="Response regulatory" evidence="5">
    <location>
        <begin position="6"/>
        <end position="121"/>
    </location>
</feature>
<dbReference type="RefSeq" id="WP_183310130.1">
    <property type="nucleotide sequence ID" value="NZ_JACIEW010000002.1"/>
</dbReference>
<proteinExistence type="predicted"/>
<sequence length="216" mass="23508">MKDSFRIAFADDHPVLLKGMASIFASEQNLEVVADGASADAALEIVETHRPDVLITDLSMPGDVFAMISRVSRTFPDVHVIVLTAFSSADSVLKALDAGATGFVLKGGRVEEIIEAVETVMRGELYITKQFASQVLGGLRDKEARSRLSNAIRLSVREKQIIGHLMQARTNREIATHLSISEKTVKYYMSGLMTKLNAKNRLEVVFAAQKSGGLDG</sequence>
<dbReference type="SUPFAM" id="SSF52172">
    <property type="entry name" value="CheY-like"/>
    <property type="match status" value="1"/>
</dbReference>
<name>A0A7W6IKP9_9HYPH</name>
<dbReference type="AlphaFoldDB" id="A0A7W6IKP9"/>
<keyword evidence="1 3" id="KW-0597">Phosphoprotein</keyword>
<comment type="caution">
    <text evidence="6">The sequence shown here is derived from an EMBL/GenBank/DDBJ whole genome shotgun (WGS) entry which is preliminary data.</text>
</comment>
<evidence type="ECO:0000259" key="5">
    <source>
        <dbReference type="PROSITE" id="PS50110"/>
    </source>
</evidence>
<dbReference type="Pfam" id="PF00196">
    <property type="entry name" value="GerE"/>
    <property type="match status" value="1"/>
</dbReference>
<dbReference type="GO" id="GO:0000160">
    <property type="term" value="P:phosphorelay signal transduction system"/>
    <property type="evidence" value="ECO:0007669"/>
    <property type="project" value="InterPro"/>
</dbReference>
<dbReference type="InterPro" id="IPR000792">
    <property type="entry name" value="Tscrpt_reg_LuxR_C"/>
</dbReference>
<evidence type="ECO:0000313" key="7">
    <source>
        <dbReference type="Proteomes" id="UP000547011"/>
    </source>
</evidence>
<dbReference type="InterPro" id="IPR001789">
    <property type="entry name" value="Sig_transdc_resp-reg_receiver"/>
</dbReference>
<dbReference type="InterPro" id="IPR016032">
    <property type="entry name" value="Sig_transdc_resp-reg_C-effctor"/>
</dbReference>
<dbReference type="GO" id="GO:0006355">
    <property type="term" value="P:regulation of DNA-templated transcription"/>
    <property type="evidence" value="ECO:0007669"/>
    <property type="project" value="InterPro"/>
</dbReference>
<dbReference type="SMART" id="SM00448">
    <property type="entry name" value="REC"/>
    <property type="match status" value="1"/>
</dbReference>
<dbReference type="PANTHER" id="PTHR43214:SF42">
    <property type="entry name" value="TRANSCRIPTIONAL REGULATORY PROTEIN DESR"/>
    <property type="match status" value="1"/>
</dbReference>
<dbReference type="CDD" id="cd06170">
    <property type="entry name" value="LuxR_C_like"/>
    <property type="match status" value="1"/>
</dbReference>
<dbReference type="PRINTS" id="PR00038">
    <property type="entry name" value="HTHLUXR"/>
</dbReference>
<dbReference type="InterPro" id="IPR039420">
    <property type="entry name" value="WalR-like"/>
</dbReference>
<feature type="modified residue" description="4-aspartylphosphate" evidence="3">
    <location>
        <position position="57"/>
    </location>
</feature>
<dbReference type="PANTHER" id="PTHR43214">
    <property type="entry name" value="TWO-COMPONENT RESPONSE REGULATOR"/>
    <property type="match status" value="1"/>
</dbReference>
<accession>A0A7W6IKP9</accession>
<dbReference type="GO" id="GO:0003677">
    <property type="term" value="F:DNA binding"/>
    <property type="evidence" value="ECO:0007669"/>
    <property type="project" value="UniProtKB-KW"/>
</dbReference>